<dbReference type="RefSeq" id="WP_340197106.1">
    <property type="nucleotide sequence ID" value="NZ_JBBKAP010000054.1"/>
</dbReference>
<sequence>MADLVPGLSVGALAQLRYTGKGPRYRKPTPRTVLYDEREVLDWIEASARTSTADAA</sequence>
<name>A0ABU8Y9J8_9MICO</name>
<accession>A0ABU8Y9J8</accession>
<proteinExistence type="predicted"/>
<dbReference type="EMBL" id="JBBLYY010000042">
    <property type="protein sequence ID" value="MEK0171389.1"/>
    <property type="molecule type" value="Genomic_DNA"/>
</dbReference>
<evidence type="ECO:0000313" key="2">
    <source>
        <dbReference type="Proteomes" id="UP001370299"/>
    </source>
</evidence>
<evidence type="ECO:0008006" key="3">
    <source>
        <dbReference type="Google" id="ProtNLM"/>
    </source>
</evidence>
<protein>
    <recommendedName>
        <fullName evidence="3">AlpA family transcriptional regulator</fullName>
    </recommendedName>
</protein>
<gene>
    <name evidence="1" type="ORF">WMN62_07900</name>
</gene>
<organism evidence="1 2">
    <name type="scientific">Curtobacterium citreum</name>
    <dbReference type="NCBI Taxonomy" id="2036"/>
    <lineage>
        <taxon>Bacteria</taxon>
        <taxon>Bacillati</taxon>
        <taxon>Actinomycetota</taxon>
        <taxon>Actinomycetes</taxon>
        <taxon>Micrococcales</taxon>
        <taxon>Microbacteriaceae</taxon>
        <taxon>Curtobacterium</taxon>
    </lineage>
</organism>
<evidence type="ECO:0000313" key="1">
    <source>
        <dbReference type="EMBL" id="MEK0171389.1"/>
    </source>
</evidence>
<dbReference type="Proteomes" id="UP001370299">
    <property type="component" value="Unassembled WGS sequence"/>
</dbReference>
<keyword evidence="2" id="KW-1185">Reference proteome</keyword>
<comment type="caution">
    <text evidence="1">The sequence shown here is derived from an EMBL/GenBank/DDBJ whole genome shotgun (WGS) entry which is preliminary data.</text>
</comment>
<reference evidence="1 2" key="1">
    <citation type="submission" date="2024-03" db="EMBL/GenBank/DDBJ databases">
        <title>Whole genomes of four grape xylem sap localized bacterial endophytes.</title>
        <authorList>
            <person name="Kumar G."/>
            <person name="Savka M.A."/>
        </authorList>
    </citation>
    <scope>NUCLEOTIDE SEQUENCE [LARGE SCALE GENOMIC DNA]</scope>
    <source>
        <strain evidence="1 2">RIT_GXS8</strain>
    </source>
</reference>